<evidence type="ECO:0000256" key="1">
    <source>
        <dbReference type="ARBA" id="ARBA00007992"/>
    </source>
</evidence>
<dbReference type="Gene3D" id="3.50.50.60">
    <property type="entry name" value="FAD/NAD(P)-binding domain"/>
    <property type="match status" value="1"/>
</dbReference>
<dbReference type="Pfam" id="PF01494">
    <property type="entry name" value="FAD_binding_3"/>
    <property type="match status" value="1"/>
</dbReference>
<dbReference type="InterPro" id="IPR036188">
    <property type="entry name" value="FAD/NAD-bd_sf"/>
</dbReference>
<evidence type="ECO:0000259" key="6">
    <source>
        <dbReference type="Pfam" id="PF01494"/>
    </source>
</evidence>
<name>A0ABR1KNE6_9PEZI</name>
<dbReference type="EMBL" id="JBBPHU010000007">
    <property type="protein sequence ID" value="KAK7515516.1"/>
    <property type="molecule type" value="Genomic_DNA"/>
</dbReference>
<evidence type="ECO:0000313" key="8">
    <source>
        <dbReference type="Proteomes" id="UP001363622"/>
    </source>
</evidence>
<evidence type="ECO:0000256" key="4">
    <source>
        <dbReference type="ARBA" id="ARBA00023002"/>
    </source>
</evidence>
<keyword evidence="4" id="KW-0560">Oxidoreductase</keyword>
<dbReference type="PANTHER" id="PTHR13789">
    <property type="entry name" value="MONOOXYGENASE"/>
    <property type="match status" value="1"/>
</dbReference>
<sequence length="432" mass="48503">MSSTQEKQQQTPDTQVLIVGGGLGGLMLAAICRRINISCKVLERTPELTPAGAGISLAPNALRVLDQMGLYGAIQQHGQKLRSIKIHHNTTFWRELDFDVEPWFKYPVYSIERHLFHHMLYEAAGGDETVVLGAKVVDVLDKKGDAVVRAQLDDGREFTGELLVAADGIRSVVRRILARNSGMENAANTIRFTGRVHMSGYTQPLEHLSQSDLGVGNWLFFDDAILTTWPCIENRQWYIGVKVVDPSSVKSDRSVWENTTLDTINDVYGKKFHPFAEHGRFEEIVNKSERFVASNVFSELSFPTMSSGRVALLGDAAHSMTSFFGQGACQAIEDATILANMLHRHFQSSSPSAKNIPEVLKRYAREREDRAKAVADFSASYAKLHTANLPMGCGPFIRKLIYGYFPAWVWKWYLKWLYGYQPSVDALDKKRQ</sequence>
<feature type="domain" description="FAD-binding" evidence="6">
    <location>
        <begin position="13"/>
        <end position="378"/>
    </location>
</feature>
<comment type="caution">
    <text evidence="7">The sequence shown here is derived from an EMBL/GenBank/DDBJ whole genome shotgun (WGS) entry which is preliminary data.</text>
</comment>
<dbReference type="Proteomes" id="UP001363622">
    <property type="component" value="Unassembled WGS sequence"/>
</dbReference>
<evidence type="ECO:0000256" key="5">
    <source>
        <dbReference type="ARBA" id="ARBA00023033"/>
    </source>
</evidence>
<organism evidence="7 8">
    <name type="scientific">Phyllosticta citriasiana</name>
    <dbReference type="NCBI Taxonomy" id="595635"/>
    <lineage>
        <taxon>Eukaryota</taxon>
        <taxon>Fungi</taxon>
        <taxon>Dikarya</taxon>
        <taxon>Ascomycota</taxon>
        <taxon>Pezizomycotina</taxon>
        <taxon>Dothideomycetes</taxon>
        <taxon>Dothideomycetes incertae sedis</taxon>
        <taxon>Botryosphaeriales</taxon>
        <taxon>Phyllostictaceae</taxon>
        <taxon>Phyllosticta</taxon>
    </lineage>
</organism>
<dbReference type="InterPro" id="IPR002938">
    <property type="entry name" value="FAD-bd"/>
</dbReference>
<comment type="similarity">
    <text evidence="1">Belongs to the paxM FAD-dependent monooxygenase family.</text>
</comment>
<reference evidence="7 8" key="1">
    <citation type="submission" date="2024-04" db="EMBL/GenBank/DDBJ databases">
        <title>Phyllosticta paracitricarpa is synonymous to the EU quarantine fungus P. citricarpa based on phylogenomic analyses.</title>
        <authorList>
            <consortium name="Lawrence Berkeley National Laboratory"/>
            <person name="Van Ingen-Buijs V.A."/>
            <person name="Van Westerhoven A.C."/>
            <person name="Haridas S."/>
            <person name="Skiadas P."/>
            <person name="Martin F."/>
            <person name="Groenewald J.Z."/>
            <person name="Crous P.W."/>
            <person name="Seidl M.F."/>
        </authorList>
    </citation>
    <scope>NUCLEOTIDE SEQUENCE [LARGE SCALE GENOMIC DNA]</scope>
    <source>
        <strain evidence="7 8">CBS 123371</strain>
    </source>
</reference>
<keyword evidence="8" id="KW-1185">Reference proteome</keyword>
<dbReference type="SUPFAM" id="SSF51905">
    <property type="entry name" value="FAD/NAD(P)-binding domain"/>
    <property type="match status" value="1"/>
</dbReference>
<dbReference type="PANTHER" id="PTHR13789:SF309">
    <property type="entry name" value="PUTATIVE (AFU_ORTHOLOGUE AFUA_6G14510)-RELATED"/>
    <property type="match status" value="1"/>
</dbReference>
<gene>
    <name evidence="7" type="ORF">IWZ03DRAFT_205391</name>
</gene>
<keyword evidence="3" id="KW-0274">FAD</keyword>
<accession>A0ABR1KNE6</accession>
<proteinExistence type="inferred from homology"/>
<evidence type="ECO:0000256" key="3">
    <source>
        <dbReference type="ARBA" id="ARBA00022827"/>
    </source>
</evidence>
<dbReference type="GO" id="GO:0004497">
    <property type="term" value="F:monooxygenase activity"/>
    <property type="evidence" value="ECO:0007669"/>
    <property type="project" value="UniProtKB-KW"/>
</dbReference>
<evidence type="ECO:0000256" key="2">
    <source>
        <dbReference type="ARBA" id="ARBA00022630"/>
    </source>
</evidence>
<dbReference type="PRINTS" id="PR00420">
    <property type="entry name" value="RNGMNOXGNASE"/>
</dbReference>
<dbReference type="InterPro" id="IPR050493">
    <property type="entry name" value="FAD-dep_Monooxygenase_BioMet"/>
</dbReference>
<keyword evidence="2" id="KW-0285">Flavoprotein</keyword>
<protein>
    <submittedName>
        <fullName evidence="7">FAD binding monooxygenase</fullName>
    </submittedName>
</protein>
<evidence type="ECO:0000313" key="7">
    <source>
        <dbReference type="EMBL" id="KAK7515516.1"/>
    </source>
</evidence>
<keyword evidence="5 7" id="KW-0503">Monooxygenase</keyword>